<comment type="caution">
    <text evidence="10">The sequence shown here is derived from an EMBL/GenBank/DDBJ whole genome shotgun (WGS) entry which is preliminary data.</text>
</comment>
<name>A0AAV9DGE9_ACOCL</name>
<evidence type="ECO:0000256" key="6">
    <source>
        <dbReference type="PROSITE-ProRule" id="PRU00283"/>
    </source>
</evidence>
<feature type="binding site" evidence="6">
    <location>
        <begin position="95"/>
        <end position="102"/>
    </location>
    <ligand>
        <name>ATP</name>
        <dbReference type="ChEBI" id="CHEBI:30616"/>
    </ligand>
</feature>
<keyword evidence="4 8" id="KW-0175">Coiled coil</keyword>
<evidence type="ECO:0000259" key="9">
    <source>
        <dbReference type="PROSITE" id="PS50067"/>
    </source>
</evidence>
<reference evidence="10" key="2">
    <citation type="submission" date="2023-06" db="EMBL/GenBank/DDBJ databases">
        <authorList>
            <person name="Ma L."/>
            <person name="Liu K.-W."/>
            <person name="Li Z."/>
            <person name="Hsiao Y.-Y."/>
            <person name="Qi Y."/>
            <person name="Fu T."/>
            <person name="Tang G."/>
            <person name="Zhang D."/>
            <person name="Sun W.-H."/>
            <person name="Liu D.-K."/>
            <person name="Li Y."/>
            <person name="Chen G.-Z."/>
            <person name="Liu X.-D."/>
            <person name="Liao X.-Y."/>
            <person name="Jiang Y.-T."/>
            <person name="Yu X."/>
            <person name="Hao Y."/>
            <person name="Huang J."/>
            <person name="Zhao X.-W."/>
            <person name="Ke S."/>
            <person name="Chen Y.-Y."/>
            <person name="Wu W.-L."/>
            <person name="Hsu J.-L."/>
            <person name="Lin Y.-F."/>
            <person name="Huang M.-D."/>
            <person name="Li C.-Y."/>
            <person name="Huang L."/>
            <person name="Wang Z.-W."/>
            <person name="Zhao X."/>
            <person name="Zhong W.-Y."/>
            <person name="Peng D.-H."/>
            <person name="Ahmad S."/>
            <person name="Lan S."/>
            <person name="Zhang J.-S."/>
            <person name="Tsai W.-C."/>
            <person name="Van De Peer Y."/>
            <person name="Liu Z.-J."/>
        </authorList>
    </citation>
    <scope>NUCLEOTIDE SEQUENCE</scope>
    <source>
        <strain evidence="10">CP</strain>
        <tissue evidence="10">Leaves</tissue>
    </source>
</reference>
<comment type="similarity">
    <text evidence="6 7">Belongs to the TRAFAC class myosin-kinesin ATPase superfamily. Kinesin family.</text>
</comment>
<sequence>MEKICVAVRVRPPVPTSSSDGEWQTSNERCWRIEDNRISLHSPFDSNPASNNALSFAFDHVFDRSSSNGRIYGLLIKDIITAAARGFNGTVFAYGQTSSGKTYTMNGSEDDPGIIHLAIKDIFKNIQMRGIYVAGLREEIVSNTEQVLNLIKVGEANRHVGQTNANVRSSRSHTIFRMVIESRGNDASCPGKSFTADAVRVSVLNLVDLAGSERIAKTGAEGERLKEGKHINKSLLTLGNVINKLSDGGKQRGHIPYRDSKLTRILQPALGGNAKTSIICTVAPEEILTDAALLKRQKLEIEQLRQQLQGHHSEVLEQEIFKLRNEMLKSELEREKLAMELEEERKLHKERDHYTREQQMKVDSLSNCVHSDQDRNSCQIPIVARLDMQFVFILVPLMQGVSTWQSFSEERIDSHSMLHSDSFRTPSSEAQANTFVAKRSDYSRLPDSSPLSINFIDATDEDLWLGLNKGCITDLDKLQMTPGLKANSVPSSYISPVLSLQGKLEFGRAAESHHKLKEVYEQRCNALEKECSLLREEKDSLAQALAEETQKRKDLEEDIQRIALAFARRGGLLKSVHDKFKIKLKNLTIPHAIQVLPPQEY</sequence>
<dbReference type="GO" id="GO:0003777">
    <property type="term" value="F:microtubule motor activity"/>
    <property type="evidence" value="ECO:0007669"/>
    <property type="project" value="InterPro"/>
</dbReference>
<dbReference type="InterPro" id="IPR027640">
    <property type="entry name" value="Kinesin-like_fam"/>
</dbReference>
<evidence type="ECO:0000313" key="11">
    <source>
        <dbReference type="Proteomes" id="UP001180020"/>
    </source>
</evidence>
<protein>
    <recommendedName>
        <fullName evidence="7">Kinesin-like protein</fullName>
    </recommendedName>
</protein>
<evidence type="ECO:0000256" key="8">
    <source>
        <dbReference type="SAM" id="Coils"/>
    </source>
</evidence>
<proteinExistence type="inferred from homology"/>
<dbReference type="GO" id="GO:0005874">
    <property type="term" value="C:microtubule"/>
    <property type="evidence" value="ECO:0007669"/>
    <property type="project" value="UniProtKB-KW"/>
</dbReference>
<dbReference type="Proteomes" id="UP001180020">
    <property type="component" value="Unassembled WGS sequence"/>
</dbReference>
<evidence type="ECO:0000256" key="3">
    <source>
        <dbReference type="ARBA" id="ARBA00022840"/>
    </source>
</evidence>
<dbReference type="InterPro" id="IPR019821">
    <property type="entry name" value="Kinesin_motor_CS"/>
</dbReference>
<keyword evidence="1 7" id="KW-0493">Microtubule</keyword>
<evidence type="ECO:0000256" key="7">
    <source>
        <dbReference type="RuleBase" id="RU000394"/>
    </source>
</evidence>
<evidence type="ECO:0000256" key="1">
    <source>
        <dbReference type="ARBA" id="ARBA00022701"/>
    </source>
</evidence>
<feature type="coiled-coil region" evidence="8">
    <location>
        <begin position="294"/>
        <end position="347"/>
    </location>
</feature>
<dbReference type="InterPro" id="IPR027417">
    <property type="entry name" value="P-loop_NTPase"/>
</dbReference>
<keyword evidence="2 6" id="KW-0547">Nucleotide-binding</keyword>
<dbReference type="InterPro" id="IPR036961">
    <property type="entry name" value="Kinesin_motor_dom_sf"/>
</dbReference>
<dbReference type="GO" id="GO:0007018">
    <property type="term" value="P:microtubule-based movement"/>
    <property type="evidence" value="ECO:0007669"/>
    <property type="project" value="InterPro"/>
</dbReference>
<feature type="domain" description="Kinesin motor" evidence="9">
    <location>
        <begin position="3"/>
        <end position="308"/>
    </location>
</feature>
<organism evidence="10 11">
    <name type="scientific">Acorus calamus</name>
    <name type="common">Sweet flag</name>
    <dbReference type="NCBI Taxonomy" id="4465"/>
    <lineage>
        <taxon>Eukaryota</taxon>
        <taxon>Viridiplantae</taxon>
        <taxon>Streptophyta</taxon>
        <taxon>Embryophyta</taxon>
        <taxon>Tracheophyta</taxon>
        <taxon>Spermatophyta</taxon>
        <taxon>Magnoliopsida</taxon>
        <taxon>Liliopsida</taxon>
        <taxon>Acoraceae</taxon>
        <taxon>Acorus</taxon>
    </lineage>
</organism>
<dbReference type="AlphaFoldDB" id="A0AAV9DGE9"/>
<evidence type="ECO:0000313" key="10">
    <source>
        <dbReference type="EMBL" id="KAK1299972.1"/>
    </source>
</evidence>
<dbReference type="PROSITE" id="PS00411">
    <property type="entry name" value="KINESIN_MOTOR_1"/>
    <property type="match status" value="1"/>
</dbReference>
<dbReference type="InterPro" id="IPR001752">
    <property type="entry name" value="Kinesin_motor_dom"/>
</dbReference>
<evidence type="ECO:0000256" key="5">
    <source>
        <dbReference type="ARBA" id="ARBA00023175"/>
    </source>
</evidence>
<dbReference type="SMART" id="SM00129">
    <property type="entry name" value="KISc"/>
    <property type="match status" value="1"/>
</dbReference>
<dbReference type="Pfam" id="PF00225">
    <property type="entry name" value="Kinesin"/>
    <property type="match status" value="2"/>
</dbReference>
<dbReference type="PANTHER" id="PTHR47968">
    <property type="entry name" value="CENTROMERE PROTEIN E"/>
    <property type="match status" value="1"/>
</dbReference>
<evidence type="ECO:0000256" key="2">
    <source>
        <dbReference type="ARBA" id="ARBA00022741"/>
    </source>
</evidence>
<dbReference type="EMBL" id="JAUJYO010000013">
    <property type="protein sequence ID" value="KAK1299972.1"/>
    <property type="molecule type" value="Genomic_DNA"/>
</dbReference>
<dbReference type="PRINTS" id="PR00380">
    <property type="entry name" value="KINESINHEAVY"/>
</dbReference>
<dbReference type="PANTHER" id="PTHR47968:SF36">
    <property type="entry name" value="KINESIN HEAVY CHAIN ISOFORM X1"/>
    <property type="match status" value="1"/>
</dbReference>
<keyword evidence="3 6" id="KW-0067">ATP-binding</keyword>
<evidence type="ECO:0000256" key="4">
    <source>
        <dbReference type="ARBA" id="ARBA00023054"/>
    </source>
</evidence>
<keyword evidence="11" id="KW-1185">Reference proteome</keyword>
<feature type="coiled-coil region" evidence="8">
    <location>
        <begin position="510"/>
        <end position="565"/>
    </location>
</feature>
<dbReference type="SUPFAM" id="SSF52540">
    <property type="entry name" value="P-loop containing nucleoside triphosphate hydrolases"/>
    <property type="match status" value="1"/>
</dbReference>
<reference evidence="10" key="1">
    <citation type="journal article" date="2023" name="Nat. Commun.">
        <title>Diploid and tetraploid genomes of Acorus and the evolution of monocots.</title>
        <authorList>
            <person name="Ma L."/>
            <person name="Liu K.W."/>
            <person name="Li Z."/>
            <person name="Hsiao Y.Y."/>
            <person name="Qi Y."/>
            <person name="Fu T."/>
            <person name="Tang G.D."/>
            <person name="Zhang D."/>
            <person name="Sun W.H."/>
            <person name="Liu D.K."/>
            <person name="Li Y."/>
            <person name="Chen G.Z."/>
            <person name="Liu X.D."/>
            <person name="Liao X.Y."/>
            <person name="Jiang Y.T."/>
            <person name="Yu X."/>
            <person name="Hao Y."/>
            <person name="Huang J."/>
            <person name="Zhao X.W."/>
            <person name="Ke S."/>
            <person name="Chen Y.Y."/>
            <person name="Wu W.L."/>
            <person name="Hsu J.L."/>
            <person name="Lin Y.F."/>
            <person name="Huang M.D."/>
            <person name="Li C.Y."/>
            <person name="Huang L."/>
            <person name="Wang Z.W."/>
            <person name="Zhao X."/>
            <person name="Zhong W.Y."/>
            <person name="Peng D.H."/>
            <person name="Ahmad S."/>
            <person name="Lan S."/>
            <person name="Zhang J.S."/>
            <person name="Tsai W.C."/>
            <person name="Van de Peer Y."/>
            <person name="Liu Z.J."/>
        </authorList>
    </citation>
    <scope>NUCLEOTIDE SEQUENCE</scope>
    <source>
        <strain evidence="10">CP</strain>
    </source>
</reference>
<gene>
    <name evidence="10" type="primary">NACK2</name>
    <name evidence="10" type="ORF">QJS10_CPB13g00081</name>
</gene>
<dbReference type="Gene3D" id="3.40.850.10">
    <property type="entry name" value="Kinesin motor domain"/>
    <property type="match status" value="2"/>
</dbReference>
<dbReference type="GO" id="GO:0005524">
    <property type="term" value="F:ATP binding"/>
    <property type="evidence" value="ECO:0007669"/>
    <property type="project" value="UniProtKB-UniRule"/>
</dbReference>
<accession>A0AAV9DGE9</accession>
<dbReference type="GO" id="GO:0008017">
    <property type="term" value="F:microtubule binding"/>
    <property type="evidence" value="ECO:0007669"/>
    <property type="project" value="InterPro"/>
</dbReference>
<dbReference type="PROSITE" id="PS50067">
    <property type="entry name" value="KINESIN_MOTOR_2"/>
    <property type="match status" value="1"/>
</dbReference>
<keyword evidence="5 6" id="KW-0505">Motor protein</keyword>